<evidence type="ECO:0000313" key="1">
    <source>
        <dbReference type="EMBL" id="PKF35535.1"/>
    </source>
</evidence>
<protein>
    <submittedName>
        <fullName evidence="1">Uncharacterized protein</fullName>
    </submittedName>
</protein>
<organism evidence="1 2">
    <name type="scientific">Acinetobacter proteolyticus</name>
    <dbReference type="NCBI Taxonomy" id="1776741"/>
    <lineage>
        <taxon>Bacteria</taxon>
        <taxon>Pseudomonadati</taxon>
        <taxon>Pseudomonadota</taxon>
        <taxon>Gammaproteobacteria</taxon>
        <taxon>Moraxellales</taxon>
        <taxon>Moraxellaceae</taxon>
        <taxon>Acinetobacter</taxon>
    </lineage>
</organism>
<dbReference type="EMBL" id="PISJ01000005">
    <property type="protein sequence ID" value="PKF35535.1"/>
    <property type="molecule type" value="Genomic_DNA"/>
</dbReference>
<reference evidence="1 2" key="1">
    <citation type="submission" date="2017-12" db="EMBL/GenBank/DDBJ databases">
        <title>Draft Genome sequences of multiple microbial strains isolated from spacecraft associated surfaces.</title>
        <authorList>
            <person name="Seuylemezian A."/>
            <person name="Vaishampayan P."/>
            <person name="Venkateswaran K."/>
        </authorList>
    </citation>
    <scope>NUCLEOTIDE SEQUENCE [LARGE SCALE GENOMIC DNA]</scope>
    <source>
        <strain evidence="1 2">2P01AA</strain>
    </source>
</reference>
<comment type="caution">
    <text evidence="1">The sequence shown here is derived from an EMBL/GenBank/DDBJ whole genome shotgun (WGS) entry which is preliminary data.</text>
</comment>
<dbReference type="AlphaFoldDB" id="A0A2N0WI96"/>
<name>A0A2N0WI96_9GAMM</name>
<accession>A0A2N0WI96</accession>
<proteinExistence type="predicted"/>
<dbReference type="RefSeq" id="WP_101235756.1">
    <property type="nucleotide sequence ID" value="NZ_PISJ01000005.1"/>
</dbReference>
<evidence type="ECO:0000313" key="2">
    <source>
        <dbReference type="Proteomes" id="UP000233553"/>
    </source>
</evidence>
<gene>
    <name evidence="1" type="ORF">CW311_04395</name>
</gene>
<sequence>MEKRKIDVDLTLSLTTFNEELELKVFEALCLEQLKLPHVYLKRAAPFSPNIFVNPMMDVAWQSWRYRALVAIALYNEAHKKDS</sequence>
<dbReference type="Proteomes" id="UP000233553">
    <property type="component" value="Unassembled WGS sequence"/>
</dbReference>